<gene>
    <name evidence="2" type="ORF">POM88_040715</name>
</gene>
<organism evidence="2 3">
    <name type="scientific">Heracleum sosnowskyi</name>
    <dbReference type="NCBI Taxonomy" id="360622"/>
    <lineage>
        <taxon>Eukaryota</taxon>
        <taxon>Viridiplantae</taxon>
        <taxon>Streptophyta</taxon>
        <taxon>Embryophyta</taxon>
        <taxon>Tracheophyta</taxon>
        <taxon>Spermatophyta</taxon>
        <taxon>Magnoliopsida</taxon>
        <taxon>eudicotyledons</taxon>
        <taxon>Gunneridae</taxon>
        <taxon>Pentapetalae</taxon>
        <taxon>asterids</taxon>
        <taxon>campanulids</taxon>
        <taxon>Apiales</taxon>
        <taxon>Apiaceae</taxon>
        <taxon>Apioideae</taxon>
        <taxon>apioid superclade</taxon>
        <taxon>Tordylieae</taxon>
        <taxon>Tordyliinae</taxon>
        <taxon>Heracleum</taxon>
    </lineage>
</organism>
<reference evidence="2" key="2">
    <citation type="submission" date="2023-05" db="EMBL/GenBank/DDBJ databases">
        <authorList>
            <person name="Schelkunov M.I."/>
        </authorList>
    </citation>
    <scope>NUCLEOTIDE SEQUENCE</scope>
    <source>
        <strain evidence="2">Hsosn_3</strain>
        <tissue evidence="2">Leaf</tissue>
    </source>
</reference>
<feature type="domain" description="Pre-mRNA-splicing factor 3" evidence="1">
    <location>
        <begin position="3"/>
        <end position="70"/>
    </location>
</feature>
<dbReference type="AlphaFoldDB" id="A0AAD8HDG4"/>
<dbReference type="InterPro" id="IPR013881">
    <property type="entry name" value="Pre-mRNA_splic_Prp3_dom"/>
</dbReference>
<evidence type="ECO:0000259" key="1">
    <source>
        <dbReference type="Pfam" id="PF08572"/>
    </source>
</evidence>
<dbReference type="Pfam" id="PF08572">
    <property type="entry name" value="PRP3"/>
    <property type="match status" value="1"/>
</dbReference>
<name>A0AAD8HDG4_9APIA</name>
<dbReference type="PANTHER" id="PTHR14212">
    <property type="entry name" value="U4/U6-ASSOCIATED RNA SPLICING FACTOR-RELATED"/>
    <property type="match status" value="1"/>
</dbReference>
<reference evidence="2" key="1">
    <citation type="submission" date="2023-02" db="EMBL/GenBank/DDBJ databases">
        <title>Genome of toxic invasive species Heracleum sosnowskyi carries increased number of genes despite the absence of recent whole-genome duplications.</title>
        <authorList>
            <person name="Schelkunov M."/>
            <person name="Shtratnikova V."/>
            <person name="Makarenko M."/>
            <person name="Klepikova A."/>
            <person name="Omelchenko D."/>
            <person name="Novikova G."/>
            <person name="Obukhova E."/>
            <person name="Bogdanov V."/>
            <person name="Penin A."/>
            <person name="Logacheva M."/>
        </authorList>
    </citation>
    <scope>NUCLEOTIDE SEQUENCE</scope>
    <source>
        <strain evidence="2">Hsosn_3</strain>
        <tissue evidence="2">Leaf</tissue>
    </source>
</reference>
<evidence type="ECO:0000313" key="3">
    <source>
        <dbReference type="Proteomes" id="UP001237642"/>
    </source>
</evidence>
<evidence type="ECO:0000313" key="2">
    <source>
        <dbReference type="EMBL" id="KAK1365154.1"/>
    </source>
</evidence>
<accession>A0AAD8HDG4</accession>
<proteinExistence type="predicted"/>
<dbReference type="EMBL" id="JAUIZM010000009">
    <property type="protein sequence ID" value="KAK1365154.1"/>
    <property type="molecule type" value="Genomic_DNA"/>
</dbReference>
<sequence>MDRIPEVEWWDAPLLQASGNGLEKIGIYVEHPRPIEPPYAEPTPPPLKPLKLTNKEKKKLRAWRRLARKKFFFVHLLSCLFFKTSDAFGRLLTYAIYKQHMTWPLLKAGGGSGTERDVAVVASLTARVGSIGDNRLAGWHSFRAFKSALNQCMIL</sequence>
<keyword evidence="3" id="KW-1185">Reference proteome</keyword>
<protein>
    <recommendedName>
        <fullName evidence="1">Pre-mRNA-splicing factor 3 domain-containing protein</fullName>
    </recommendedName>
</protein>
<dbReference type="PANTHER" id="PTHR14212:SF0">
    <property type="entry name" value="U4_U6 SMALL NUCLEAR RIBONUCLEOPROTEIN PRP3"/>
    <property type="match status" value="1"/>
</dbReference>
<dbReference type="GO" id="GO:0046540">
    <property type="term" value="C:U4/U6 x U5 tri-snRNP complex"/>
    <property type="evidence" value="ECO:0007669"/>
    <property type="project" value="InterPro"/>
</dbReference>
<dbReference type="Proteomes" id="UP001237642">
    <property type="component" value="Unassembled WGS sequence"/>
</dbReference>
<comment type="caution">
    <text evidence="2">The sequence shown here is derived from an EMBL/GenBank/DDBJ whole genome shotgun (WGS) entry which is preliminary data.</text>
</comment>
<dbReference type="InterPro" id="IPR027104">
    <property type="entry name" value="Prp3"/>
</dbReference>
<dbReference type="GO" id="GO:0000398">
    <property type="term" value="P:mRNA splicing, via spliceosome"/>
    <property type="evidence" value="ECO:0007669"/>
    <property type="project" value="InterPro"/>
</dbReference>